<dbReference type="PROSITE" id="PS00012">
    <property type="entry name" value="PHOSPHOPANTETHEINE"/>
    <property type="match status" value="1"/>
</dbReference>
<dbReference type="Pfam" id="PF00668">
    <property type="entry name" value="Condensation"/>
    <property type="match status" value="2"/>
</dbReference>
<dbReference type="PATRIC" id="fig|188932.3.peg.2328"/>
<comment type="cofactor">
    <cofactor evidence="1">
        <name>pantetheine 4'-phosphate</name>
        <dbReference type="ChEBI" id="CHEBI:47942"/>
    </cofactor>
</comment>
<dbReference type="SUPFAM" id="SSF52777">
    <property type="entry name" value="CoA-dependent acyltransferases"/>
    <property type="match status" value="4"/>
</dbReference>
<keyword evidence="7" id="KW-1185">Reference proteome</keyword>
<name>A0A127VD16_9SPHI</name>
<dbReference type="CDD" id="cd05930">
    <property type="entry name" value="A_NRPS"/>
    <property type="match status" value="2"/>
</dbReference>
<dbReference type="InterPro" id="IPR025110">
    <property type="entry name" value="AMP-bd_C"/>
</dbReference>
<dbReference type="OrthoDB" id="4317020at2"/>
<dbReference type="PANTHER" id="PTHR45527">
    <property type="entry name" value="NONRIBOSOMAL PEPTIDE SYNTHETASE"/>
    <property type="match status" value="1"/>
</dbReference>
<evidence type="ECO:0000313" key="6">
    <source>
        <dbReference type="EMBL" id="AMP99120.1"/>
    </source>
</evidence>
<dbReference type="Gene3D" id="3.30.559.30">
    <property type="entry name" value="Nonribosomal peptide synthetase, condensation domain"/>
    <property type="match status" value="2"/>
</dbReference>
<dbReference type="InterPro" id="IPR036736">
    <property type="entry name" value="ACP-like_sf"/>
</dbReference>
<dbReference type="InterPro" id="IPR006162">
    <property type="entry name" value="Ppantetheine_attach_site"/>
</dbReference>
<dbReference type="PANTHER" id="PTHR45527:SF1">
    <property type="entry name" value="FATTY ACID SYNTHASE"/>
    <property type="match status" value="1"/>
</dbReference>
<feature type="domain" description="Carrier" evidence="5">
    <location>
        <begin position="2910"/>
        <end position="2985"/>
    </location>
</feature>
<dbReference type="RefSeq" id="WP_068400609.1">
    <property type="nucleotide sequence ID" value="NZ_CP014504.1"/>
</dbReference>
<dbReference type="GO" id="GO:0005737">
    <property type="term" value="C:cytoplasm"/>
    <property type="evidence" value="ECO:0007669"/>
    <property type="project" value="TreeGrafter"/>
</dbReference>
<evidence type="ECO:0000259" key="5">
    <source>
        <dbReference type="PROSITE" id="PS50075"/>
    </source>
</evidence>
<dbReference type="NCBIfam" id="TIGR01733">
    <property type="entry name" value="AA-adenyl-dom"/>
    <property type="match status" value="3"/>
</dbReference>
<evidence type="ECO:0000256" key="1">
    <source>
        <dbReference type="ARBA" id="ARBA00001957"/>
    </source>
</evidence>
<keyword evidence="3" id="KW-0597">Phosphoprotein</keyword>
<dbReference type="GO" id="GO:0031177">
    <property type="term" value="F:phosphopantetheine binding"/>
    <property type="evidence" value="ECO:0007669"/>
    <property type="project" value="InterPro"/>
</dbReference>
<dbReference type="InterPro" id="IPR000873">
    <property type="entry name" value="AMP-dep_synth/lig_dom"/>
</dbReference>
<dbReference type="PROSITE" id="PS00455">
    <property type="entry name" value="AMP_BINDING"/>
    <property type="match status" value="3"/>
</dbReference>
<dbReference type="FunFam" id="3.30.300.30:FF:000015">
    <property type="entry name" value="Nonribosomal peptide synthase SidD"/>
    <property type="match status" value="1"/>
</dbReference>
<protein>
    <submittedName>
        <fullName evidence="6">Nonribosomal peptide synthetase</fullName>
    </submittedName>
</protein>
<dbReference type="Pfam" id="PF13193">
    <property type="entry name" value="AMP-binding_C"/>
    <property type="match status" value="1"/>
</dbReference>
<dbReference type="InterPro" id="IPR045851">
    <property type="entry name" value="AMP-bd_C_sf"/>
</dbReference>
<dbReference type="Gene3D" id="3.30.559.10">
    <property type="entry name" value="Chloramphenicol acetyltransferase-like domain"/>
    <property type="match status" value="2"/>
</dbReference>
<dbReference type="Pfam" id="PF00501">
    <property type="entry name" value="AMP-binding"/>
    <property type="match status" value="3"/>
</dbReference>
<dbReference type="SMART" id="SM00823">
    <property type="entry name" value="PKS_PP"/>
    <property type="match status" value="3"/>
</dbReference>
<evidence type="ECO:0000256" key="2">
    <source>
        <dbReference type="ARBA" id="ARBA00022450"/>
    </source>
</evidence>
<dbReference type="CDD" id="cd19531">
    <property type="entry name" value="LCL_NRPS-like"/>
    <property type="match status" value="2"/>
</dbReference>
<feature type="compositionally biased region" description="Basic and acidic residues" evidence="4">
    <location>
        <begin position="1997"/>
        <end position="2009"/>
    </location>
</feature>
<sequence>MRLKDLDKKITEQFWVKRVSGKRKISLSDGKVKTLPFITIEQKDLSWFYKISKGNDLAQFTLLTTIYSVFLKRYFEDYDGCITAYINNNPATPLLFDLDVSILNRSLKDKLQELKTEIAATLSFADYEPENIASKIDGRLDQYTPYGISTDNSDSAELCKGLFIAIKTEADMNLRLTISYLEGFADEHLLLHFLNNFRLLLCSLEIYLNTGLLDFPLLNESEKQLLLDGFNDTKADYPKNHTIVSLFEEQVKKTPGNTAVIYAERKLSYKQLNAEINQLANFIAAHYVIKKGQVIGVLMPKSLESIRSLFAIMKLGAVYLPVDPAYPEDRIRQIFKDSEVKLVISINEPSTSLALTATILNLSEVSFIDYQDENLNKDILNTDPAYLIYTSGSTGTPKGVLIRHGSNINMSLDQIKTFSITETDGVLWFASVSFDASISEIMMAAYSGAKLIIPEEKTIKDVKQFTRFIQTSETTVVTFTPGYLNLISVTDLTDLRCIITAGEVISSVKAMEIALTGIDCFNAYGPTEYAVCATIYNFNLLLENSAVPIGKPIANTAVYILDENLQLLPLGARGKIYLAGDGLAIGYYKNESLSAEKFIANPFVPGTRMYDTGDLGLWLPDGNLQFAGRSDHQVKIRGYRIEPGEIENVLLEYLEPESQVIVEVIVFNSEKVLVAYIVSAAQLDRSALKTYLQQKLPEYMVPAFYVQLAAMPLTPNGKTDRKALPGIGQEDMLHNLYQAPANETEQQLTAIWQEVLGIERIGVTDNFFDLGGHSLIVSQVINRTHKRFGKTISFSSFLSNPTIEGISRQFHVRDYQAIPKAADASGYPLSSSQSRIWLLSQLSGGSQAYHMPAALRLTGPLNPVVLEASFARLMERHEILRTYFKENAQGEVLQYVVPWSALNFKLKIKDLSAQAGMQGTDRQGNADTDLLVAAYLVQSNQEPFELSTAPLLRAELLKLNAEEHVFFLNIHHIAGDGWSMGILINEVIRIYNGLINGKEIRLPELAIQYKDYALWHNQEIRKPAYLASEAYWLSRFQGDLPVIDLPGFKTRSAVQTYRGDSVVHHYPAVFLEKLKHFSSSHGATVFMTLMTGITALLHRYTGQDDLVIGTPIAGRVHPDLENQIGLYLNTLAIRSGIADNSSFSALLDQQKENLAAAYEHQYYPFDLLVSKLKLKRDIGRSALFDVMVVLHNQQQLNSYGQTALIDELKITTHNFKDATAKIDLSFEFAESHSELQSESQPQPQSDSASEGLELTIKYNTDNYEGVWVSRIFAHLENLLTKAMDYPDIPITAIDYLPENETHQLVVEFNETETTYAKEKTIVDLFQEQVKRVPNHIAVYDENREYSYSGFDKITDHIAAFFVQNSNAQDKSAIGVLMNRSAAMLAVLLGILKAGRAYVPLDPDFPRNRLDFIIKNSGIKNLVAEKRHSFQEIGGLFSIDPEDLLEGALLSGNKPSVEISSTDTAYVIYTSGSTGVPKGVEISHQSLTNVLLSVGEKLKINPADQLFSVTTYSFDVSVVDFFLPIINGASLYIASAEILSDPELIIHKLAVLQPTVLQATPAFYQMLFKAGWTGSNQLKIVCGGDLLQEKLAEKLIAHCLEAWHLYGPTETTIWSTGKKLKTASEHLHIGKPIANTAVYILDDNLKLLPLGARGKIYLAGDGLAIGYYKNESLSAEKFITNPFVPGTRMYDTGDLGLWLPDGNLQFAGRSDHQVKIRGYRIEPGEIENVLLEYLEAESQVIVEVIVFNSEKVLVAYIVSAAQLDRSALKTYLQQKLPEYMVPAFYVQLAAMPLTPNGKTDRKALPGIGQEDMLHNLYQAPANETEQQLTAIWQEVLGIERIGVTDNFFDLGGHSLIVSQVINRTHKRFGKTISFSSFLSNPTIEGISRQFHVRDYQAIPKAADASGYPLSSSQSRIWLLSQLSGGSQAYHMPAALRLSGPLNPVVLEASFARLMERHEILRTYFKENEQREVLQHVVPWSALNFKLKIKDFSTQADTQDTHTQDNAHTEDNTGTNTNTSINTDLLVAAYLVKSNQEPFELSKAPLLRAELLKLGTEEHVFFLNMHHIAGDGWSMGILIDEVIRIYNGLISGKEIQLPELAIQYKDYALWHNQEIQEPAYLASEAYWLSRFQGDLPVIDLPGFKTRSAVQTYRGDSVVHHYSAVFLEKLKHFSSSHGATVFMTLMAGITALLHRYTGQDDLVIGTPIAGRVHPDLENQIGLYLNTLAIRSGIAENSSFSALLDQQKENLTTAYEHQHYPFDLLVSKLKLKRDIGRSALFDVMVVLHNEQQLSSYGQTDLIDELKITTHNFKNPTAKIDLSFDFAESQLPSKSGLQSQSEGLELTIKYNTDNYDGIWVSRIFTHLENLLTKAMEHPDVPITTIDYLPENETHQLVVEFNQAETEYPEEKTIVDLFQEQADLIPDHIAVVCENGSLTYKELNDKANQLSSYLKRRGAGKDTLVILCFDSHLEMALVGMLGILKSGAAYVPIDVDYPKDRINYIIENTKAEFIVSHSQDFPVLTGISINKILLDQKDWDQETDPMPQILIAPSHPAYVIFTSGSTGLPKGVVINHRNLMDYLFGLASSIPIAKNRTFGLMSTIATDLGNTVLFSSLIFGKTIHLFSKNRLRDTDYIQEYFSTHEIDCIKIVPSYWKSLELKGKFPYPKQLLIFGGETLSTETVKKIYTENPDLIVVNHYGPTETTIGKLLHLIDPKANYDKIPVGKPFSNTQAYVVDTNLALCPVGIAGELVLGGDGISTGYLNNPELTLEKFIPDVFRGDGSKLYRTGDLVVMQPNGDIVFRNRIDDQVKLFGHRIEPGEIEACLIQVPGVEAAIVQLKEAKDGNKKIIAFIVSSGELTHLEIRKYLGNHLPYIMIPSLLIDIDEIPLTSNGKVNRKALPDISWADLAIKNHIAPVTPAEEKLVEIWKEVLQITEVGTNDNFFELGGHSLLALNIVNRINTEFSCAIDVSLFFKMVTLKDLAELISLTNAASAHDLDFDEITI</sequence>
<evidence type="ECO:0000313" key="7">
    <source>
        <dbReference type="Proteomes" id="UP000071561"/>
    </source>
</evidence>
<dbReference type="InterPro" id="IPR020806">
    <property type="entry name" value="PKS_PP-bd"/>
</dbReference>
<dbReference type="EMBL" id="CP014504">
    <property type="protein sequence ID" value="AMP99120.1"/>
    <property type="molecule type" value="Genomic_DNA"/>
</dbReference>
<dbReference type="NCBIfam" id="NF003417">
    <property type="entry name" value="PRK04813.1"/>
    <property type="match status" value="3"/>
</dbReference>
<organism evidence="6 7">
    <name type="scientific">Pedobacter cryoconitis</name>
    <dbReference type="NCBI Taxonomy" id="188932"/>
    <lineage>
        <taxon>Bacteria</taxon>
        <taxon>Pseudomonadati</taxon>
        <taxon>Bacteroidota</taxon>
        <taxon>Sphingobacteriia</taxon>
        <taxon>Sphingobacteriales</taxon>
        <taxon>Sphingobacteriaceae</taxon>
        <taxon>Pedobacter</taxon>
    </lineage>
</organism>
<feature type="domain" description="Carrier" evidence="5">
    <location>
        <begin position="739"/>
        <end position="814"/>
    </location>
</feature>
<feature type="region of interest" description="Disordered" evidence="4">
    <location>
        <begin position="1996"/>
        <end position="2015"/>
    </location>
</feature>
<evidence type="ECO:0000256" key="4">
    <source>
        <dbReference type="SAM" id="MobiDB-lite"/>
    </source>
</evidence>
<reference evidence="6 7" key="1">
    <citation type="submission" date="2016-03" db="EMBL/GenBank/DDBJ databases">
        <title>Complete genome sequence of Pedobacter cryoconitis PAMC 27485.</title>
        <authorList>
            <person name="Lee J."/>
            <person name="Kim O.-S."/>
        </authorList>
    </citation>
    <scope>NUCLEOTIDE SEQUENCE [LARGE SCALE GENOMIC DNA]</scope>
    <source>
        <strain evidence="6 7">PAMC 27485</strain>
    </source>
</reference>
<dbReference type="InterPro" id="IPR020845">
    <property type="entry name" value="AMP-binding_CS"/>
</dbReference>
<dbReference type="Gene3D" id="2.30.38.10">
    <property type="entry name" value="Luciferase, Domain 3"/>
    <property type="match status" value="2"/>
</dbReference>
<evidence type="ECO:0000256" key="3">
    <source>
        <dbReference type="ARBA" id="ARBA00022553"/>
    </source>
</evidence>
<dbReference type="FunFam" id="3.40.50.980:FF:000001">
    <property type="entry name" value="Non-ribosomal peptide synthetase"/>
    <property type="match status" value="2"/>
</dbReference>
<dbReference type="InterPro" id="IPR023213">
    <property type="entry name" value="CAT-like_dom_sf"/>
</dbReference>
<dbReference type="GO" id="GO:0003824">
    <property type="term" value="F:catalytic activity"/>
    <property type="evidence" value="ECO:0007669"/>
    <property type="project" value="InterPro"/>
</dbReference>
<gene>
    <name evidence="6" type="ORF">AY601_2223</name>
</gene>
<dbReference type="Proteomes" id="UP000071561">
    <property type="component" value="Chromosome"/>
</dbReference>
<dbReference type="FunFam" id="1.10.1200.10:FF:000005">
    <property type="entry name" value="Nonribosomal peptide synthetase 1"/>
    <property type="match status" value="3"/>
</dbReference>
<dbReference type="Gene3D" id="3.40.50.980">
    <property type="match status" value="4"/>
</dbReference>
<dbReference type="Gene3D" id="3.30.300.30">
    <property type="match status" value="3"/>
</dbReference>
<dbReference type="SUPFAM" id="SSF47336">
    <property type="entry name" value="ACP-like"/>
    <property type="match status" value="3"/>
</dbReference>
<dbReference type="Gene3D" id="3.40.50.12780">
    <property type="entry name" value="N-terminal domain of ligase-like"/>
    <property type="match status" value="1"/>
</dbReference>
<keyword evidence="2" id="KW-0596">Phosphopantetheine</keyword>
<proteinExistence type="predicted"/>
<dbReference type="PROSITE" id="PS50075">
    <property type="entry name" value="CARRIER"/>
    <property type="match status" value="3"/>
</dbReference>
<dbReference type="GO" id="GO:0044550">
    <property type="term" value="P:secondary metabolite biosynthetic process"/>
    <property type="evidence" value="ECO:0007669"/>
    <property type="project" value="TreeGrafter"/>
</dbReference>
<accession>A0A127VD16</accession>
<dbReference type="SUPFAM" id="SSF56801">
    <property type="entry name" value="Acetyl-CoA synthetase-like"/>
    <property type="match status" value="3"/>
</dbReference>
<dbReference type="InterPro" id="IPR001242">
    <property type="entry name" value="Condensation_dom"/>
</dbReference>
<dbReference type="InterPro" id="IPR009081">
    <property type="entry name" value="PP-bd_ACP"/>
</dbReference>
<dbReference type="InterPro" id="IPR010071">
    <property type="entry name" value="AA_adenyl_dom"/>
</dbReference>
<dbReference type="Pfam" id="PF00550">
    <property type="entry name" value="PP-binding"/>
    <property type="match status" value="3"/>
</dbReference>
<dbReference type="KEGG" id="pcm:AY601_2223"/>
<feature type="domain" description="Carrier" evidence="5">
    <location>
        <begin position="1818"/>
        <end position="1893"/>
    </location>
</feature>
<dbReference type="GO" id="GO:0043041">
    <property type="term" value="P:amino acid activation for nonribosomal peptide biosynthetic process"/>
    <property type="evidence" value="ECO:0007669"/>
    <property type="project" value="TreeGrafter"/>
</dbReference>
<dbReference type="InterPro" id="IPR042099">
    <property type="entry name" value="ANL_N_sf"/>
</dbReference>
<dbReference type="Gene3D" id="1.10.1200.10">
    <property type="entry name" value="ACP-like"/>
    <property type="match status" value="3"/>
</dbReference>